<dbReference type="AlphaFoldDB" id="A0A7X1SHC6"/>
<evidence type="ECO:0000256" key="1">
    <source>
        <dbReference type="SAM" id="Coils"/>
    </source>
</evidence>
<reference evidence="2 3" key="1">
    <citation type="submission" date="2019-10" db="EMBL/GenBank/DDBJ databases">
        <title>Genetic environment of the oxa23 gene and comparative analysis of carbapenem resistant Acinetobacter baumannii isolates belonging to global clone 1, lineage 2 recovered in a burns hospital outbreak in 2012-2013.</title>
        <authorList>
            <person name="Douraghi M."/>
            <person name="Aris P."/>
            <person name="Kenyon J."/>
            <person name="Hamidian M."/>
        </authorList>
    </citation>
    <scope>NUCLEOTIDE SEQUENCE [LARGE SCALE GENOMIC DNA]</scope>
    <source>
        <strain evidence="2 3">ABS103</strain>
    </source>
</reference>
<name>A0A7X1SHC6_ACIBA</name>
<evidence type="ECO:0000313" key="2">
    <source>
        <dbReference type="EMBL" id="MQR48453.1"/>
    </source>
</evidence>
<gene>
    <name evidence="2" type="ORF">F2P40_03770</name>
</gene>
<dbReference type="Proteomes" id="UP000461234">
    <property type="component" value="Unassembled WGS sequence"/>
</dbReference>
<dbReference type="EMBL" id="WIOC01000003">
    <property type="protein sequence ID" value="MQR48453.1"/>
    <property type="molecule type" value="Genomic_DNA"/>
</dbReference>
<proteinExistence type="predicted"/>
<keyword evidence="1" id="KW-0175">Coiled coil</keyword>
<evidence type="ECO:0000313" key="3">
    <source>
        <dbReference type="Proteomes" id="UP000461234"/>
    </source>
</evidence>
<comment type="caution">
    <text evidence="2">The sequence shown here is derived from an EMBL/GenBank/DDBJ whole genome shotgun (WGS) entry which is preliminary data.</text>
</comment>
<organism evidence="2 3">
    <name type="scientific">Acinetobacter baumannii</name>
    <dbReference type="NCBI Taxonomy" id="470"/>
    <lineage>
        <taxon>Bacteria</taxon>
        <taxon>Pseudomonadati</taxon>
        <taxon>Pseudomonadota</taxon>
        <taxon>Gammaproteobacteria</taxon>
        <taxon>Moraxellales</taxon>
        <taxon>Moraxellaceae</taxon>
        <taxon>Acinetobacter</taxon>
        <taxon>Acinetobacter calcoaceticus/baumannii complex</taxon>
    </lineage>
</organism>
<dbReference type="RefSeq" id="WP_000362838.1">
    <property type="nucleotide sequence ID" value="NZ_CP012952.1"/>
</dbReference>
<feature type="coiled-coil region" evidence="1">
    <location>
        <begin position="61"/>
        <end position="88"/>
    </location>
</feature>
<protein>
    <submittedName>
        <fullName evidence="2">Uncharacterized protein</fullName>
    </submittedName>
</protein>
<sequence>MDLEWLEKQQGEMEKRFNPELHKLNEWARQVELEELHKQLTTPKICTADITPINKRALPQELWKDQKIEDLEQENKELKRKLAMHVLTYRNGDST</sequence>
<accession>A0A7X1SHC6</accession>